<feature type="disulfide bond" evidence="6">
    <location>
        <begin position="147"/>
        <end position="165"/>
    </location>
</feature>
<dbReference type="PIRSF" id="PIRSF002419">
    <property type="entry name" value="Tetraspanin"/>
    <property type="match status" value="1"/>
</dbReference>
<proteinExistence type="inferred from homology"/>
<name>A0A6J2K0D1_BOMMA</name>
<gene>
    <name evidence="9" type="primary">LOC114246217</name>
</gene>
<keyword evidence="3 7" id="KW-0812">Transmembrane</keyword>
<dbReference type="OrthoDB" id="71600at2759"/>
<sequence>MGCGTSFVKYVLFFFNLVVALLGLLLVGIGVAFLMNWTMVKDLLKTHLAVGPWIFIVVGAVMFVIAFLGCCGAIRESHCMVVTYAIFLLVIIIVQVVISVLLFTYGESIKESIMDGVGVLFKKRSDANADEAAEAVFSELQRQFECCGNTGAINYGQFTLPESCCVKKSILSTFAGNNCTVDAANPGCGPKIGELYQKWNKPIAGVALGVACVEVVGALFALCLANSIRNMDRRSRY</sequence>
<dbReference type="InterPro" id="IPR018499">
    <property type="entry name" value="Tetraspanin/Peripherin"/>
</dbReference>
<organism evidence="8 9">
    <name type="scientific">Bombyx mandarina</name>
    <name type="common">Wild silk moth</name>
    <name type="synonym">Wild silkworm</name>
    <dbReference type="NCBI Taxonomy" id="7092"/>
    <lineage>
        <taxon>Eukaryota</taxon>
        <taxon>Metazoa</taxon>
        <taxon>Ecdysozoa</taxon>
        <taxon>Arthropoda</taxon>
        <taxon>Hexapoda</taxon>
        <taxon>Insecta</taxon>
        <taxon>Pterygota</taxon>
        <taxon>Neoptera</taxon>
        <taxon>Endopterygota</taxon>
        <taxon>Lepidoptera</taxon>
        <taxon>Glossata</taxon>
        <taxon>Ditrysia</taxon>
        <taxon>Bombycoidea</taxon>
        <taxon>Bombycidae</taxon>
        <taxon>Bombycinae</taxon>
        <taxon>Bombyx</taxon>
    </lineage>
</organism>
<feature type="transmembrane region" description="Helical" evidence="7">
    <location>
        <begin position="81"/>
        <end position="105"/>
    </location>
</feature>
<comment type="subcellular location">
    <subcellularLocation>
        <location evidence="1 7">Membrane</location>
        <topology evidence="1 7">Multi-pass membrane protein</topology>
    </subcellularLocation>
</comment>
<evidence type="ECO:0000313" key="8">
    <source>
        <dbReference type="Proteomes" id="UP000504629"/>
    </source>
</evidence>
<dbReference type="PANTHER" id="PTHR19282:SF544">
    <property type="entry name" value="TETRASPANIN"/>
    <property type="match status" value="1"/>
</dbReference>
<evidence type="ECO:0000256" key="5">
    <source>
        <dbReference type="ARBA" id="ARBA00023136"/>
    </source>
</evidence>
<dbReference type="PRINTS" id="PR00259">
    <property type="entry name" value="TMFOUR"/>
</dbReference>
<protein>
    <recommendedName>
        <fullName evidence="7">Tetraspanin</fullName>
    </recommendedName>
</protein>
<dbReference type="InterPro" id="IPR018503">
    <property type="entry name" value="Tetraspanin_CS"/>
</dbReference>
<dbReference type="Gene3D" id="1.10.1450.10">
    <property type="entry name" value="Tetraspanin"/>
    <property type="match status" value="1"/>
</dbReference>
<dbReference type="Proteomes" id="UP000504629">
    <property type="component" value="Unplaced"/>
</dbReference>
<evidence type="ECO:0000256" key="1">
    <source>
        <dbReference type="ARBA" id="ARBA00004141"/>
    </source>
</evidence>
<keyword evidence="4 7" id="KW-1133">Transmembrane helix</keyword>
<dbReference type="Pfam" id="PF00335">
    <property type="entry name" value="Tetraspanin"/>
    <property type="match status" value="1"/>
</dbReference>
<feature type="transmembrane region" description="Helical" evidence="7">
    <location>
        <begin position="203"/>
        <end position="228"/>
    </location>
</feature>
<feature type="disulfide bond" evidence="6">
    <location>
        <begin position="146"/>
        <end position="179"/>
    </location>
</feature>
<evidence type="ECO:0000256" key="3">
    <source>
        <dbReference type="ARBA" id="ARBA00022692"/>
    </source>
</evidence>
<dbReference type="RefSeq" id="XP_028034457.1">
    <property type="nucleotide sequence ID" value="XM_028178656.1"/>
</dbReference>
<dbReference type="AlphaFoldDB" id="A0A6J2K0D1"/>
<dbReference type="InterPro" id="IPR008952">
    <property type="entry name" value="Tetraspanin_EC2_sf"/>
</dbReference>
<evidence type="ECO:0000256" key="6">
    <source>
        <dbReference type="PIRSR" id="PIRSR002419-1"/>
    </source>
</evidence>
<evidence type="ECO:0000313" key="9">
    <source>
        <dbReference type="RefSeq" id="XP_028034457.1"/>
    </source>
</evidence>
<dbReference type="SMR" id="A0A6J2K0D1"/>
<evidence type="ECO:0000256" key="7">
    <source>
        <dbReference type="RuleBase" id="RU361218"/>
    </source>
</evidence>
<feature type="transmembrane region" description="Helical" evidence="7">
    <location>
        <begin position="53"/>
        <end position="74"/>
    </location>
</feature>
<dbReference type="CDD" id="cd03127">
    <property type="entry name" value="tetraspanin_LEL"/>
    <property type="match status" value="1"/>
</dbReference>
<comment type="similarity">
    <text evidence="2 7">Belongs to the tetraspanin (TM4SF) family.</text>
</comment>
<dbReference type="SUPFAM" id="SSF48652">
    <property type="entry name" value="Tetraspanin"/>
    <property type="match status" value="1"/>
</dbReference>
<keyword evidence="6" id="KW-1015">Disulfide bond</keyword>
<dbReference type="InterPro" id="IPR000301">
    <property type="entry name" value="Tetraspanin_animals"/>
</dbReference>
<reference evidence="9" key="1">
    <citation type="submission" date="2025-08" db="UniProtKB">
        <authorList>
            <consortium name="RefSeq"/>
        </authorList>
    </citation>
    <scope>IDENTIFICATION</scope>
    <source>
        <tissue evidence="9">Silk gland</tissue>
    </source>
</reference>
<dbReference type="GeneID" id="114246217"/>
<dbReference type="PANTHER" id="PTHR19282">
    <property type="entry name" value="TETRASPANIN"/>
    <property type="match status" value="1"/>
</dbReference>
<dbReference type="KEGG" id="bman:114246217"/>
<feature type="transmembrane region" description="Helical" evidence="7">
    <location>
        <begin position="12"/>
        <end position="33"/>
    </location>
</feature>
<keyword evidence="5 7" id="KW-0472">Membrane</keyword>
<evidence type="ECO:0000256" key="4">
    <source>
        <dbReference type="ARBA" id="ARBA00022989"/>
    </source>
</evidence>
<keyword evidence="8" id="KW-1185">Reference proteome</keyword>
<dbReference type="GO" id="GO:0005886">
    <property type="term" value="C:plasma membrane"/>
    <property type="evidence" value="ECO:0007669"/>
    <property type="project" value="TreeGrafter"/>
</dbReference>
<accession>A0A6J2K0D1</accession>
<evidence type="ECO:0000256" key="2">
    <source>
        <dbReference type="ARBA" id="ARBA00006840"/>
    </source>
</evidence>
<dbReference type="PROSITE" id="PS00421">
    <property type="entry name" value="TM4_1"/>
    <property type="match status" value="1"/>
</dbReference>